<dbReference type="Gene3D" id="3.30.420.10">
    <property type="entry name" value="Ribonuclease H-like superfamily/Ribonuclease H"/>
    <property type="match status" value="1"/>
</dbReference>
<dbReference type="PANTHER" id="PTHR46060:SF1">
    <property type="entry name" value="MARINER MOS1 TRANSPOSASE-LIKE PROTEIN"/>
    <property type="match status" value="1"/>
</dbReference>
<keyword evidence="2" id="KW-1185">Reference proteome</keyword>
<name>A0A4C1TFI5_EUMVA</name>
<protein>
    <submittedName>
        <fullName evidence="1">Uncharacterized protein</fullName>
    </submittedName>
</protein>
<dbReference type="Proteomes" id="UP000299102">
    <property type="component" value="Unassembled WGS sequence"/>
</dbReference>
<dbReference type="PANTHER" id="PTHR46060">
    <property type="entry name" value="MARINER MOS1 TRANSPOSASE-LIKE PROTEIN"/>
    <property type="match status" value="1"/>
</dbReference>
<dbReference type="GO" id="GO:0003676">
    <property type="term" value="F:nucleic acid binding"/>
    <property type="evidence" value="ECO:0007669"/>
    <property type="project" value="InterPro"/>
</dbReference>
<evidence type="ECO:0000313" key="1">
    <source>
        <dbReference type="EMBL" id="GBP12061.1"/>
    </source>
</evidence>
<dbReference type="EMBL" id="BGZK01000049">
    <property type="protein sequence ID" value="GBP12061.1"/>
    <property type="molecule type" value="Genomic_DNA"/>
</dbReference>
<evidence type="ECO:0000313" key="2">
    <source>
        <dbReference type="Proteomes" id="UP000299102"/>
    </source>
</evidence>
<dbReference type="AlphaFoldDB" id="A0A4C1TFI5"/>
<comment type="caution">
    <text evidence="1">The sequence shown here is derived from an EMBL/GenBank/DDBJ whole genome shotgun (WGS) entry which is preliminary data.</text>
</comment>
<proteinExistence type="predicted"/>
<dbReference type="InterPro" id="IPR036397">
    <property type="entry name" value="RNaseH_sf"/>
</dbReference>
<dbReference type="InterPro" id="IPR052709">
    <property type="entry name" value="Transposase-MT_Hybrid"/>
</dbReference>
<sequence length="123" mass="14337">MPTVDDNISALRLMIGTNKIVIYQHIGTSLVIGTNQVHKIFHKYLAVRKLCIRWIPHNLTEAQKLRRVNWCREMLQRFAGGDSSAVYDIVTAEESGTYCCDLETKRMETPNEQTVFWFREIVY</sequence>
<accession>A0A4C1TFI5</accession>
<dbReference type="OrthoDB" id="10017160at2759"/>
<reference evidence="1 2" key="1">
    <citation type="journal article" date="2019" name="Commun. Biol.">
        <title>The bagworm genome reveals a unique fibroin gene that provides high tensile strength.</title>
        <authorList>
            <person name="Kono N."/>
            <person name="Nakamura H."/>
            <person name="Ohtoshi R."/>
            <person name="Tomita M."/>
            <person name="Numata K."/>
            <person name="Arakawa K."/>
        </authorList>
    </citation>
    <scope>NUCLEOTIDE SEQUENCE [LARGE SCALE GENOMIC DNA]</scope>
</reference>
<organism evidence="1 2">
    <name type="scientific">Eumeta variegata</name>
    <name type="common">Bagworm moth</name>
    <name type="synonym">Eumeta japonica</name>
    <dbReference type="NCBI Taxonomy" id="151549"/>
    <lineage>
        <taxon>Eukaryota</taxon>
        <taxon>Metazoa</taxon>
        <taxon>Ecdysozoa</taxon>
        <taxon>Arthropoda</taxon>
        <taxon>Hexapoda</taxon>
        <taxon>Insecta</taxon>
        <taxon>Pterygota</taxon>
        <taxon>Neoptera</taxon>
        <taxon>Endopterygota</taxon>
        <taxon>Lepidoptera</taxon>
        <taxon>Glossata</taxon>
        <taxon>Ditrysia</taxon>
        <taxon>Tineoidea</taxon>
        <taxon>Psychidae</taxon>
        <taxon>Oiketicinae</taxon>
        <taxon>Eumeta</taxon>
    </lineage>
</organism>
<gene>
    <name evidence="1" type="ORF">EVAR_5893_1</name>
</gene>